<protein>
    <submittedName>
        <fullName evidence="3">5'-nucleotidase, lipoprotein e(P4) family</fullName>
    </submittedName>
</protein>
<dbReference type="PIRSF" id="PIRSF019271">
    <property type="entry name" value="Acid_Ptase_C"/>
    <property type="match status" value="1"/>
</dbReference>
<comment type="caution">
    <text evidence="3">The sequence shown here is derived from an EMBL/GenBank/DDBJ whole genome shotgun (WGS) entry which is preliminary data.</text>
</comment>
<sequence>MKKSRLYSALLCGAVITSSAMATPAQHAKTHVDTHIETQTMTSSNNDNLLISAVAWKQTAAEYKALYYQAFNMAKMQVDLALAKHKMGDKPLAVISDLDDTLLNASNYWGYMIEHNKAFFDDAIWDAWVPKNHYTATPGALDFVKYCQSKGVEVFYVSNRDQGENTYDYAVGNLTHLGFPFVDKKHLIIQTDISNKEPAQHKIMQFYNVIAQLGDNLNDFQRKYYSQDVDERTRLMEEDKTLFGSKFILMPNPTDGHWIRAIFGESEPEDTPENRQRFFDAATKSAWDGK</sequence>
<dbReference type="InterPro" id="IPR006423">
    <property type="entry name" value="Lipo_e_P4"/>
</dbReference>
<keyword evidence="4" id="KW-1185">Reference proteome</keyword>
<dbReference type="InterPro" id="IPR036412">
    <property type="entry name" value="HAD-like_sf"/>
</dbReference>
<reference evidence="3 4" key="1">
    <citation type="submission" date="2022-01" db="EMBL/GenBank/DDBJ databases">
        <title>Whole genome-based taxonomy of the Shewanellaceae.</title>
        <authorList>
            <person name="Martin-Rodriguez A.J."/>
        </authorList>
    </citation>
    <scope>NUCLEOTIDE SEQUENCE [LARGE SCALE GENOMIC DNA]</scope>
    <source>
        <strain evidence="3 4">DSM 17177</strain>
    </source>
</reference>
<accession>A0ABT0LDU0</accession>
<dbReference type="RefSeq" id="WP_248941205.1">
    <property type="nucleotide sequence ID" value="NZ_JAKIKS010000064.1"/>
</dbReference>
<evidence type="ECO:0000313" key="4">
    <source>
        <dbReference type="Proteomes" id="UP001203423"/>
    </source>
</evidence>
<dbReference type="NCBIfam" id="TIGR01533">
    <property type="entry name" value="lipo_e_P4"/>
    <property type="match status" value="1"/>
</dbReference>
<feature type="chain" id="PRO_5045488245" evidence="2">
    <location>
        <begin position="23"/>
        <end position="290"/>
    </location>
</feature>
<organism evidence="3 4">
    <name type="scientific">Shewanella surugensis</name>
    <dbReference type="NCBI Taxonomy" id="212020"/>
    <lineage>
        <taxon>Bacteria</taxon>
        <taxon>Pseudomonadati</taxon>
        <taxon>Pseudomonadota</taxon>
        <taxon>Gammaproteobacteria</taxon>
        <taxon>Alteromonadales</taxon>
        <taxon>Shewanellaceae</taxon>
        <taxon>Shewanella</taxon>
    </lineage>
</organism>
<keyword evidence="3" id="KW-0449">Lipoprotein</keyword>
<keyword evidence="1 2" id="KW-0732">Signal</keyword>
<dbReference type="PANTHER" id="PTHR31284">
    <property type="entry name" value="ACID PHOSPHATASE-LIKE PROTEIN"/>
    <property type="match status" value="1"/>
</dbReference>
<evidence type="ECO:0000256" key="2">
    <source>
        <dbReference type="SAM" id="SignalP"/>
    </source>
</evidence>
<dbReference type="PANTHER" id="PTHR31284:SF10">
    <property type="entry name" value="ACID PHOSPHATASE-LIKE PROTEIN"/>
    <property type="match status" value="1"/>
</dbReference>
<dbReference type="EMBL" id="JAKIKS010000064">
    <property type="protein sequence ID" value="MCL1125873.1"/>
    <property type="molecule type" value="Genomic_DNA"/>
</dbReference>
<dbReference type="SUPFAM" id="SSF56784">
    <property type="entry name" value="HAD-like"/>
    <property type="match status" value="1"/>
</dbReference>
<name>A0ABT0LDU0_9GAMM</name>
<dbReference type="Pfam" id="PF03767">
    <property type="entry name" value="Acid_phosphat_B"/>
    <property type="match status" value="1"/>
</dbReference>
<dbReference type="Proteomes" id="UP001203423">
    <property type="component" value="Unassembled WGS sequence"/>
</dbReference>
<evidence type="ECO:0000256" key="1">
    <source>
        <dbReference type="ARBA" id="ARBA00022729"/>
    </source>
</evidence>
<feature type="signal peptide" evidence="2">
    <location>
        <begin position="1"/>
        <end position="22"/>
    </location>
</feature>
<gene>
    <name evidence="3" type="ORF">L2764_15685</name>
</gene>
<dbReference type="Gene3D" id="3.40.50.1000">
    <property type="entry name" value="HAD superfamily/HAD-like"/>
    <property type="match status" value="1"/>
</dbReference>
<dbReference type="InterPro" id="IPR005519">
    <property type="entry name" value="Acid_phosphat_B-like"/>
</dbReference>
<evidence type="ECO:0000313" key="3">
    <source>
        <dbReference type="EMBL" id="MCL1125873.1"/>
    </source>
</evidence>
<dbReference type="InterPro" id="IPR023214">
    <property type="entry name" value="HAD_sf"/>
</dbReference>
<proteinExistence type="predicted"/>